<proteinExistence type="predicted"/>
<keyword evidence="1" id="KW-0175">Coiled coil</keyword>
<dbReference type="EMBL" id="MT143042">
    <property type="protein sequence ID" value="QJA92158.1"/>
    <property type="molecule type" value="Genomic_DNA"/>
</dbReference>
<accession>A0A6M3LGJ0</accession>
<feature type="coiled-coil region" evidence="1">
    <location>
        <begin position="22"/>
        <end position="49"/>
    </location>
</feature>
<gene>
    <name evidence="2" type="ORF">MM415B04837_0012</name>
</gene>
<dbReference type="AlphaFoldDB" id="A0A6M3LGJ0"/>
<protein>
    <submittedName>
        <fullName evidence="2">Uncharacterized protein</fullName>
    </submittedName>
</protein>
<organism evidence="2">
    <name type="scientific">viral metagenome</name>
    <dbReference type="NCBI Taxonomy" id="1070528"/>
    <lineage>
        <taxon>unclassified sequences</taxon>
        <taxon>metagenomes</taxon>
        <taxon>organismal metagenomes</taxon>
    </lineage>
</organism>
<evidence type="ECO:0000313" key="2">
    <source>
        <dbReference type="EMBL" id="QJA92158.1"/>
    </source>
</evidence>
<evidence type="ECO:0000256" key="1">
    <source>
        <dbReference type="SAM" id="Coils"/>
    </source>
</evidence>
<sequence length="101" mass="11215">MSTGQLLTTWRSRDDFSAATQVGLLHQSINQLRSELAELREQSAREHAAWEAFTSGPVRSLVRTSKNPPRFTASSPKTYVAFVNDPVDAVLAVIEAEQQDE</sequence>
<name>A0A6M3LGJ0_9ZZZZ</name>
<reference evidence="2" key="1">
    <citation type="submission" date="2020-03" db="EMBL/GenBank/DDBJ databases">
        <title>The deep terrestrial virosphere.</title>
        <authorList>
            <person name="Holmfeldt K."/>
            <person name="Nilsson E."/>
            <person name="Simone D."/>
            <person name="Lopez-Fernandez M."/>
            <person name="Wu X."/>
            <person name="de Brujin I."/>
            <person name="Lundin D."/>
            <person name="Andersson A."/>
            <person name="Bertilsson S."/>
            <person name="Dopson M."/>
        </authorList>
    </citation>
    <scope>NUCLEOTIDE SEQUENCE</scope>
    <source>
        <strain evidence="2">MM415B04837</strain>
    </source>
</reference>